<evidence type="ECO:0000313" key="3">
    <source>
        <dbReference type="Proteomes" id="UP001222932"/>
    </source>
</evidence>
<dbReference type="PANTHER" id="PTHR45348">
    <property type="entry name" value="HYPOTHETICAL OXIDOREDUCTASE (EUROFUNG)"/>
    <property type="match status" value="1"/>
</dbReference>
<dbReference type="GO" id="GO:0016651">
    <property type="term" value="F:oxidoreductase activity, acting on NAD(P)H"/>
    <property type="evidence" value="ECO:0007669"/>
    <property type="project" value="InterPro"/>
</dbReference>
<dbReference type="InterPro" id="IPR047122">
    <property type="entry name" value="Trans-enoyl_RdTase-like"/>
</dbReference>
<organism evidence="2 3">
    <name type="scientific">Cutaneotrichosporon spelunceum</name>
    <dbReference type="NCBI Taxonomy" id="1672016"/>
    <lineage>
        <taxon>Eukaryota</taxon>
        <taxon>Fungi</taxon>
        <taxon>Dikarya</taxon>
        <taxon>Basidiomycota</taxon>
        <taxon>Agaricomycotina</taxon>
        <taxon>Tremellomycetes</taxon>
        <taxon>Trichosporonales</taxon>
        <taxon>Trichosporonaceae</taxon>
        <taxon>Cutaneotrichosporon</taxon>
    </lineage>
</organism>
<dbReference type="Pfam" id="PF08240">
    <property type="entry name" value="ADH_N"/>
    <property type="match status" value="1"/>
</dbReference>
<dbReference type="SUPFAM" id="SSF51735">
    <property type="entry name" value="NAD(P)-binding Rossmann-fold domains"/>
    <property type="match status" value="1"/>
</dbReference>
<sequence length="355" mass="38584">MSVPKTMKAVVENSAQDGVVVKDIPIPPLEDNEVLIKVHHVTLNPTDWKHVDALSTTDSIIGCDYAGTVVAVPGSVAHQRDHIKIGTRVAGWVHGGHYKTRGAFAEYLKVPADLTFPIPDDMPTEEACTFGVPFYTAFHALKYSQKGAWPPGLDDSWFLVYGGSSGVGLFTIQLAKMMGHKVVTACGARNIDLVKSYGADAVVEYKAGENAINMIKQITGGGVHKALDCISLPESNAFTIACFAPGKGQMNVILPPDAKAVSVRPDVDVQMTLLYTLWERAFEFGPRDGPKMSFPALPQELEFHRELVVRIPQYIAAGFKALPIEKRGGINDIEQGFADMRDGKLSGKRYVYAIA</sequence>
<dbReference type="PANTHER" id="PTHR45348:SF7">
    <property type="entry name" value="ZINC BINDING OXIDOREDUCTASE, PUTATIVE-RELATED"/>
    <property type="match status" value="1"/>
</dbReference>
<name>A0AAD3YDG7_9TREE</name>
<dbReference type="Pfam" id="PF00107">
    <property type="entry name" value="ADH_zinc_N"/>
    <property type="match status" value="1"/>
</dbReference>
<feature type="domain" description="Enoyl reductase (ER)" evidence="1">
    <location>
        <begin position="14"/>
        <end position="351"/>
    </location>
</feature>
<dbReference type="AlphaFoldDB" id="A0AAD3YDG7"/>
<evidence type="ECO:0000259" key="1">
    <source>
        <dbReference type="SMART" id="SM00829"/>
    </source>
</evidence>
<protein>
    <recommendedName>
        <fullName evidence="1">Enoyl reductase (ER) domain-containing protein</fullName>
    </recommendedName>
</protein>
<reference evidence="2" key="1">
    <citation type="journal article" date="2023" name="BMC Genomics">
        <title>Chromosome-level genome assemblies of Cutaneotrichosporon spp. (Trichosporonales, Basidiomycota) reveal imbalanced evolution between nucleotide sequences and chromosome synteny.</title>
        <authorList>
            <person name="Kobayashi Y."/>
            <person name="Kayamori A."/>
            <person name="Aoki K."/>
            <person name="Shiwa Y."/>
            <person name="Matsutani M."/>
            <person name="Fujita N."/>
            <person name="Sugita T."/>
            <person name="Iwasaki W."/>
            <person name="Tanaka N."/>
            <person name="Takashima M."/>
        </authorList>
    </citation>
    <scope>NUCLEOTIDE SEQUENCE</scope>
    <source>
        <strain evidence="2">HIS016</strain>
    </source>
</reference>
<dbReference type="InterPro" id="IPR011032">
    <property type="entry name" value="GroES-like_sf"/>
</dbReference>
<dbReference type="Gene3D" id="3.40.50.720">
    <property type="entry name" value="NAD(P)-binding Rossmann-like Domain"/>
    <property type="match status" value="1"/>
</dbReference>
<dbReference type="Gene3D" id="3.90.180.10">
    <property type="entry name" value="Medium-chain alcohol dehydrogenases, catalytic domain"/>
    <property type="match status" value="1"/>
</dbReference>
<dbReference type="SMART" id="SM00829">
    <property type="entry name" value="PKS_ER"/>
    <property type="match status" value="1"/>
</dbReference>
<gene>
    <name evidence="2" type="primary">IFR1</name>
    <name evidence="2" type="ORF">CspeluHIS016_0407280</name>
</gene>
<dbReference type="CDD" id="cd08249">
    <property type="entry name" value="enoyl_reductase_like"/>
    <property type="match status" value="1"/>
</dbReference>
<dbReference type="InterPro" id="IPR013149">
    <property type="entry name" value="ADH-like_C"/>
</dbReference>
<accession>A0AAD3YDG7</accession>
<dbReference type="InterPro" id="IPR036291">
    <property type="entry name" value="NAD(P)-bd_dom_sf"/>
</dbReference>
<proteinExistence type="predicted"/>
<reference evidence="2" key="2">
    <citation type="submission" date="2023-06" db="EMBL/GenBank/DDBJ databases">
        <authorList>
            <person name="Kobayashi Y."/>
            <person name="Kayamori A."/>
            <person name="Aoki K."/>
            <person name="Shiwa Y."/>
            <person name="Fujita N."/>
            <person name="Sugita T."/>
            <person name="Iwasaki W."/>
            <person name="Tanaka N."/>
            <person name="Takashima M."/>
        </authorList>
    </citation>
    <scope>NUCLEOTIDE SEQUENCE</scope>
    <source>
        <strain evidence="2">HIS016</strain>
    </source>
</reference>
<dbReference type="InterPro" id="IPR020843">
    <property type="entry name" value="ER"/>
</dbReference>
<evidence type="ECO:0000313" key="2">
    <source>
        <dbReference type="EMBL" id="GMK57894.1"/>
    </source>
</evidence>
<keyword evidence="3" id="KW-1185">Reference proteome</keyword>
<dbReference type="SUPFAM" id="SSF50129">
    <property type="entry name" value="GroES-like"/>
    <property type="match status" value="1"/>
</dbReference>
<dbReference type="Proteomes" id="UP001222932">
    <property type="component" value="Unassembled WGS sequence"/>
</dbReference>
<comment type="caution">
    <text evidence="2">The sequence shown here is derived from an EMBL/GenBank/DDBJ whole genome shotgun (WGS) entry which is preliminary data.</text>
</comment>
<dbReference type="EMBL" id="BTCM01000004">
    <property type="protein sequence ID" value="GMK57894.1"/>
    <property type="molecule type" value="Genomic_DNA"/>
</dbReference>
<dbReference type="InterPro" id="IPR013154">
    <property type="entry name" value="ADH-like_N"/>
</dbReference>